<evidence type="ECO:0000313" key="2">
    <source>
        <dbReference type="EMBL" id="UWN58300.1"/>
    </source>
</evidence>
<organism evidence="2 3">
    <name type="scientific">Alistipes ihumii AP11</name>
    <dbReference type="NCBI Taxonomy" id="1211813"/>
    <lineage>
        <taxon>Bacteria</taxon>
        <taxon>Pseudomonadati</taxon>
        <taxon>Bacteroidota</taxon>
        <taxon>Bacteroidia</taxon>
        <taxon>Bacteroidales</taxon>
        <taxon>Rikenellaceae</taxon>
        <taxon>Alistipes</taxon>
    </lineage>
</organism>
<name>A0ABY5V259_9BACT</name>
<dbReference type="CDD" id="cd02028">
    <property type="entry name" value="UMPK_like"/>
    <property type="match status" value="1"/>
</dbReference>
<dbReference type="EMBL" id="CP102294">
    <property type="protein sequence ID" value="UWN58300.1"/>
    <property type="molecule type" value="Genomic_DNA"/>
</dbReference>
<proteinExistence type="predicted"/>
<dbReference type="RefSeq" id="WP_026089615.1">
    <property type="nucleotide sequence ID" value="NZ_CAPH01000009.1"/>
</dbReference>
<dbReference type="Pfam" id="PF00485">
    <property type="entry name" value="PRK"/>
    <property type="match status" value="1"/>
</dbReference>
<gene>
    <name evidence="2" type="ORF">NQ491_09900</name>
</gene>
<dbReference type="SMART" id="SM00382">
    <property type="entry name" value="AAA"/>
    <property type="match status" value="1"/>
</dbReference>
<dbReference type="Proteomes" id="UP001059295">
    <property type="component" value="Chromosome"/>
</dbReference>
<dbReference type="InterPro" id="IPR027417">
    <property type="entry name" value="P-loop_NTPase"/>
</dbReference>
<reference evidence="2" key="1">
    <citation type="journal article" date="2022" name="Cell">
        <title>Design, construction, and in vivo augmentation of a complex gut microbiome.</title>
        <authorList>
            <person name="Cheng A.G."/>
            <person name="Ho P.Y."/>
            <person name="Aranda-Diaz A."/>
            <person name="Jain S."/>
            <person name="Yu F.B."/>
            <person name="Meng X."/>
            <person name="Wang M."/>
            <person name="Iakiviak M."/>
            <person name="Nagashima K."/>
            <person name="Zhao A."/>
            <person name="Murugkar P."/>
            <person name="Patil A."/>
            <person name="Atabakhsh K."/>
            <person name="Weakley A."/>
            <person name="Yan J."/>
            <person name="Brumbaugh A.R."/>
            <person name="Higginbottom S."/>
            <person name="Dimas A."/>
            <person name="Shiver A.L."/>
            <person name="Deutschbauer A."/>
            <person name="Neff N."/>
            <person name="Sonnenburg J.L."/>
            <person name="Huang K.C."/>
            <person name="Fischbach M.A."/>
        </authorList>
    </citation>
    <scope>NUCLEOTIDE SEQUENCE</scope>
    <source>
        <strain evidence="2">AP11</strain>
    </source>
</reference>
<dbReference type="GeneID" id="82892048"/>
<dbReference type="GO" id="GO:0016301">
    <property type="term" value="F:kinase activity"/>
    <property type="evidence" value="ECO:0007669"/>
    <property type="project" value="UniProtKB-KW"/>
</dbReference>
<dbReference type="InterPro" id="IPR018163">
    <property type="entry name" value="Thr/Ala-tRNA-synth_IIc_edit"/>
</dbReference>
<dbReference type="InterPro" id="IPR003593">
    <property type="entry name" value="AAA+_ATPase"/>
</dbReference>
<keyword evidence="2" id="KW-0418">Kinase</keyword>
<accession>A0ABY5V259</accession>
<dbReference type="SUPFAM" id="SSF55186">
    <property type="entry name" value="ThrRS/AlaRS common domain"/>
    <property type="match status" value="1"/>
</dbReference>
<dbReference type="SUPFAM" id="SSF52540">
    <property type="entry name" value="P-loop containing nucleoside triphosphate hydrolases"/>
    <property type="match status" value="1"/>
</dbReference>
<dbReference type="InterPro" id="IPR006083">
    <property type="entry name" value="PRK/URK"/>
</dbReference>
<evidence type="ECO:0000259" key="1">
    <source>
        <dbReference type="SMART" id="SM00382"/>
    </source>
</evidence>
<keyword evidence="2" id="KW-0808">Transferase</keyword>
<dbReference type="PANTHER" id="PTHR10285">
    <property type="entry name" value="URIDINE KINASE"/>
    <property type="match status" value="1"/>
</dbReference>
<dbReference type="Gene3D" id="3.30.980.10">
    <property type="entry name" value="Threonyl-trna Synthetase, Chain A, domain 2"/>
    <property type="match status" value="1"/>
</dbReference>
<feature type="domain" description="AAA+ ATPase" evidence="1">
    <location>
        <begin position="292"/>
        <end position="453"/>
    </location>
</feature>
<dbReference type="Gene3D" id="3.40.50.300">
    <property type="entry name" value="P-loop containing nucleotide triphosphate hydrolases"/>
    <property type="match status" value="1"/>
</dbReference>
<sequence length="558" mass="63600">MNDTVRIVCENTGRSLFVNRGTSLLQIAEILSLGEREDRPFLAAYVNNRLKELDFAVYSPVSIRYVDITHFEGMRVYQRTLFFVLQKAVYDLFPERKLHIKHSVAKGFYCEIEGMEDLSDEQIVRIKERMRAIVAQDLPIVRQKVTSAEAEAMYEALGLDDKIALLRTRPHLYVTVYGMADLVGYFYGALAVSTGYVSRFDLHPYYKGFRMALPQRTDPTKLEELVPQDKMFEVFSEYTRWVDVIGVANIGSLNARILEGGGSDLIRIAEALHEKALGNLADRIYERHRDGGARIVLISGPSSSGKTTFAKRLGIQLSILGMRPVLVSLDDYFVDREKTPLDEDGEYDYEALEAIDVGRFNDDLAALLAGREVGMPRYNFITGKSEPNHRTLRMDERSVLLIEGIHGLNPRLTPQIDAAMKFKVYVSALTSIAMDDLNRIATTDNRLIRRIVRDHRTRGNSATATLRRWESVRRGEDKHIFPNQEQADVMFNSSLFYELAVLKDCVWPLLREVPDTEPEFGEARRLLKFLDHFTSLDGKEIPPTSILREFIGGSSFEY</sequence>
<keyword evidence="3" id="KW-1185">Reference proteome</keyword>
<protein>
    <submittedName>
        <fullName evidence="2">Nucleoside kinase</fullName>
    </submittedName>
</protein>
<evidence type="ECO:0000313" key="3">
    <source>
        <dbReference type="Proteomes" id="UP001059295"/>
    </source>
</evidence>